<evidence type="ECO:0000256" key="1">
    <source>
        <dbReference type="SAM" id="Coils"/>
    </source>
</evidence>
<keyword evidence="2" id="KW-0472">Membrane</keyword>
<keyword evidence="1" id="KW-0175">Coiled coil</keyword>
<reference evidence="3 4" key="1">
    <citation type="submission" date="2023-02" db="EMBL/GenBank/DDBJ databases">
        <title>Devosia chondri sp. nov., isolated from the phycosphere of marine algae.</title>
        <authorList>
            <person name="Kim J.M."/>
            <person name="Lee J.K."/>
            <person name="Choi B.J."/>
            <person name="Bayburt H."/>
            <person name="Jeon C.O."/>
        </authorList>
    </citation>
    <scope>NUCLEOTIDE SEQUENCE [LARGE SCALE GENOMIC DNA]</scope>
    <source>
        <strain evidence="3 4">G2-5</strain>
    </source>
</reference>
<dbReference type="Proteomes" id="UP001222118">
    <property type="component" value="Chromosome"/>
</dbReference>
<evidence type="ECO:0000313" key="4">
    <source>
        <dbReference type="Proteomes" id="UP001222118"/>
    </source>
</evidence>
<organism evidence="3 4">
    <name type="scientific">Devosia rhodophyticola</name>
    <dbReference type="NCBI Taxonomy" id="3026423"/>
    <lineage>
        <taxon>Bacteria</taxon>
        <taxon>Pseudomonadati</taxon>
        <taxon>Pseudomonadota</taxon>
        <taxon>Alphaproteobacteria</taxon>
        <taxon>Hyphomicrobiales</taxon>
        <taxon>Devosiaceae</taxon>
        <taxon>Devosia</taxon>
    </lineage>
</organism>
<evidence type="ECO:0000313" key="3">
    <source>
        <dbReference type="EMBL" id="WDR04950.1"/>
    </source>
</evidence>
<feature type="transmembrane region" description="Helical" evidence="2">
    <location>
        <begin position="6"/>
        <end position="28"/>
    </location>
</feature>
<feature type="coiled-coil region" evidence="1">
    <location>
        <begin position="167"/>
        <end position="250"/>
    </location>
</feature>
<evidence type="ECO:0000256" key="2">
    <source>
        <dbReference type="SAM" id="Phobius"/>
    </source>
</evidence>
<dbReference type="RefSeq" id="WP_282210469.1">
    <property type="nucleotide sequence ID" value="NZ_CP118247.1"/>
</dbReference>
<keyword evidence="2" id="KW-0812">Transmembrane</keyword>
<gene>
    <name evidence="3" type="ORF">PSQ90_11645</name>
</gene>
<proteinExistence type="predicted"/>
<keyword evidence="2" id="KW-1133">Transmembrane helix</keyword>
<sequence>MGIENIMYFALGLLIAGLVALIIMPAVWKRAVRLTKRRIEAATPITLAEFRADKDQLRAEFALATRRLEMTIETLRARLAAQLGDTNQSLSDVGALREERDELLATLSGYQTSQTTLETHIAELEQEATHLADELQIRQTGDAQLASEALLALGETEPLSGIYAQDVERILMSLDKERQRAAFLEDQAQSLLSRLEAADQQSGEATTAIAEMRSALASQDDQALKATQNLVSAEARIASAESRLNAILAETEDVIDTSAQTVEHTPAETREMNPQLNQLRNEVLAVQSAIEKDWVDGRADQATLRQNLTDIAINVSQLAAIHESEKPTEVGEEVSLFDRVQRFADDGLNVKTLPVKATRLPQPANSTDRIAARREIRGH</sequence>
<accession>A0ABY7YVR6</accession>
<protein>
    <submittedName>
        <fullName evidence="3">Uncharacterized protein</fullName>
    </submittedName>
</protein>
<keyword evidence="4" id="KW-1185">Reference proteome</keyword>
<dbReference type="EMBL" id="CP118247">
    <property type="protein sequence ID" value="WDR04950.1"/>
    <property type="molecule type" value="Genomic_DNA"/>
</dbReference>
<name>A0ABY7YVR6_9HYPH</name>